<dbReference type="GO" id="GO:0047480">
    <property type="term" value="F:UDP-N-acetylmuramoyl-tripeptide-D-alanyl-D-alanine ligase activity"/>
    <property type="evidence" value="ECO:0007669"/>
    <property type="project" value="UniProtKB-UniRule"/>
</dbReference>
<dbReference type="NCBIfam" id="TIGR01143">
    <property type="entry name" value="murF"/>
    <property type="match status" value="1"/>
</dbReference>
<dbReference type="GO" id="GO:0008766">
    <property type="term" value="F:UDP-N-acetylmuramoylalanyl-D-glutamyl-2,6-diaminopimelate-D-alanyl-D-alanine ligase activity"/>
    <property type="evidence" value="ECO:0007669"/>
    <property type="project" value="RHEA"/>
</dbReference>
<dbReference type="KEGG" id="dko:I596_550"/>
<dbReference type="GO" id="GO:0005524">
    <property type="term" value="F:ATP binding"/>
    <property type="evidence" value="ECO:0007669"/>
    <property type="project" value="UniProtKB-UniRule"/>
</dbReference>
<dbReference type="AlphaFoldDB" id="A0A167GI75"/>
<organism evidence="15 16">
    <name type="scientific">Dokdonella koreensis DS-123</name>
    <dbReference type="NCBI Taxonomy" id="1300342"/>
    <lineage>
        <taxon>Bacteria</taxon>
        <taxon>Pseudomonadati</taxon>
        <taxon>Pseudomonadota</taxon>
        <taxon>Gammaproteobacteria</taxon>
        <taxon>Lysobacterales</taxon>
        <taxon>Rhodanobacteraceae</taxon>
        <taxon>Dokdonella</taxon>
    </lineage>
</organism>
<dbReference type="GO" id="GO:0008360">
    <property type="term" value="P:regulation of cell shape"/>
    <property type="evidence" value="ECO:0007669"/>
    <property type="project" value="UniProtKB-KW"/>
</dbReference>
<evidence type="ECO:0000256" key="10">
    <source>
        <dbReference type="HAMAP-Rule" id="MF_02019"/>
    </source>
</evidence>
<keyword evidence="16" id="KW-1185">Reference proteome</keyword>
<dbReference type="Gene3D" id="3.90.190.20">
    <property type="entry name" value="Mur ligase, C-terminal domain"/>
    <property type="match status" value="1"/>
</dbReference>
<evidence type="ECO:0000256" key="9">
    <source>
        <dbReference type="ARBA" id="ARBA00023316"/>
    </source>
</evidence>
<comment type="similarity">
    <text evidence="10">Belongs to the MurCDEF family. MurF subfamily.</text>
</comment>
<dbReference type="STRING" id="1300342.I596_550"/>
<dbReference type="Pfam" id="PF02875">
    <property type="entry name" value="Mur_ligase_C"/>
    <property type="match status" value="1"/>
</dbReference>
<keyword evidence="1 10" id="KW-0963">Cytoplasm</keyword>
<dbReference type="HAMAP" id="MF_02019">
    <property type="entry name" value="MurF"/>
    <property type="match status" value="1"/>
</dbReference>
<evidence type="ECO:0000259" key="12">
    <source>
        <dbReference type="Pfam" id="PF01225"/>
    </source>
</evidence>
<dbReference type="EMBL" id="CP015249">
    <property type="protein sequence ID" value="ANB16587.1"/>
    <property type="molecule type" value="Genomic_DNA"/>
</dbReference>
<dbReference type="InterPro" id="IPR004101">
    <property type="entry name" value="Mur_ligase_C"/>
</dbReference>
<sequence length="459" mass="47318">MLTQSLQRIAAATHGTLVGADRTVGAVATDSRRAQAGALFVALRGERFDAHDFVAQAAANGAVAALVERPLAIDLPQVLVADTERALGDLARAARLASRARVVGITGSNGKTTVKTLVAAILERHGRTHVNAGNLNNEIGLPLSVLAMPDDVEYAVFEMGAGKPGDIAYLVDIARPDIAVVNNVAPAHLERLGSLRGVAETKGAIYAGLPADGTAVINADDAFAGYFAGLAGTRRILRYGLDLSAEVNAQRIGSGRFELCTPAGTVEVALPLPGRHNVLNALAASALALALAVPLETIRAGLEAAPPVQGRLLRHRLADGAVLIDDSYNANPGSFAAAIAILAAEHGETVLVMGDMGELGTDSEALHAQTGTLARRSGIGRLHAVGPRSAAAVQAFGPGAMHHADQATLIAALRGLLRHDTVLLVKGSRSSAMDRVVRALLDDESGSEGAKAEETRHVA</sequence>
<dbReference type="PANTHER" id="PTHR43024">
    <property type="entry name" value="UDP-N-ACETYLMURAMOYL-TRIPEPTIDE--D-ALANYL-D-ALANINE LIGASE"/>
    <property type="match status" value="1"/>
</dbReference>
<comment type="pathway">
    <text evidence="10 11">Cell wall biogenesis; peptidoglycan biosynthesis.</text>
</comment>
<keyword evidence="5 10" id="KW-0067">ATP-binding</keyword>
<feature type="domain" description="Mur ligase central" evidence="14">
    <location>
        <begin position="105"/>
        <end position="288"/>
    </location>
</feature>
<feature type="domain" description="Mur ligase N-terminal catalytic" evidence="12">
    <location>
        <begin position="26"/>
        <end position="92"/>
    </location>
</feature>
<reference evidence="15 16" key="1">
    <citation type="submission" date="2016-04" db="EMBL/GenBank/DDBJ databases">
        <title>Complete genome sequence of Dokdonella koreensis DS-123T.</title>
        <authorList>
            <person name="Kim J.F."/>
            <person name="Lee H."/>
            <person name="Kwak M.-J."/>
        </authorList>
    </citation>
    <scope>NUCLEOTIDE SEQUENCE [LARGE SCALE GENOMIC DNA]</scope>
    <source>
        <strain evidence="15 16">DS-123</strain>
    </source>
</reference>
<dbReference type="RefSeq" id="WP_067643725.1">
    <property type="nucleotide sequence ID" value="NZ_CP015249.1"/>
</dbReference>
<dbReference type="SUPFAM" id="SSF53623">
    <property type="entry name" value="MurD-like peptide ligases, catalytic domain"/>
    <property type="match status" value="1"/>
</dbReference>
<accession>A0A167GI75</accession>
<evidence type="ECO:0000256" key="8">
    <source>
        <dbReference type="ARBA" id="ARBA00023306"/>
    </source>
</evidence>
<dbReference type="GO" id="GO:0071555">
    <property type="term" value="P:cell wall organization"/>
    <property type="evidence" value="ECO:0007669"/>
    <property type="project" value="UniProtKB-KW"/>
</dbReference>
<dbReference type="InterPro" id="IPR051046">
    <property type="entry name" value="MurCDEF_CellWall_CoF430Synth"/>
</dbReference>
<evidence type="ECO:0000256" key="4">
    <source>
        <dbReference type="ARBA" id="ARBA00022741"/>
    </source>
</evidence>
<evidence type="ECO:0000313" key="15">
    <source>
        <dbReference type="EMBL" id="ANB16587.1"/>
    </source>
</evidence>
<dbReference type="PATRIC" id="fig|1300342.3.peg.539"/>
<dbReference type="Gene3D" id="3.40.1190.10">
    <property type="entry name" value="Mur-like, catalytic domain"/>
    <property type="match status" value="1"/>
</dbReference>
<evidence type="ECO:0000259" key="13">
    <source>
        <dbReference type="Pfam" id="PF02875"/>
    </source>
</evidence>
<dbReference type="PANTHER" id="PTHR43024:SF1">
    <property type="entry name" value="UDP-N-ACETYLMURAMOYL-TRIPEPTIDE--D-ALANYL-D-ALANINE LIGASE"/>
    <property type="match status" value="1"/>
</dbReference>
<keyword evidence="2 10" id="KW-0436">Ligase</keyword>
<dbReference type="InterPro" id="IPR036565">
    <property type="entry name" value="Mur-like_cat_sf"/>
</dbReference>
<gene>
    <name evidence="10" type="primary">murF</name>
    <name evidence="15" type="ORF">I596_550</name>
</gene>
<dbReference type="InterPro" id="IPR035911">
    <property type="entry name" value="MurE/MurF_N"/>
</dbReference>
<dbReference type="Gene3D" id="3.40.1390.10">
    <property type="entry name" value="MurE/MurF, N-terminal domain"/>
    <property type="match status" value="1"/>
</dbReference>
<evidence type="ECO:0000256" key="7">
    <source>
        <dbReference type="ARBA" id="ARBA00022984"/>
    </source>
</evidence>
<keyword evidence="3 10" id="KW-0132">Cell division</keyword>
<evidence type="ECO:0000256" key="1">
    <source>
        <dbReference type="ARBA" id="ARBA00022490"/>
    </source>
</evidence>
<dbReference type="Pfam" id="PF01225">
    <property type="entry name" value="Mur_ligase"/>
    <property type="match status" value="1"/>
</dbReference>
<evidence type="ECO:0000259" key="14">
    <source>
        <dbReference type="Pfam" id="PF08245"/>
    </source>
</evidence>
<name>A0A167GI75_9GAMM</name>
<dbReference type="SUPFAM" id="SSF53244">
    <property type="entry name" value="MurD-like peptide ligases, peptide-binding domain"/>
    <property type="match status" value="1"/>
</dbReference>
<dbReference type="UniPathway" id="UPA00219"/>
<comment type="catalytic activity">
    <reaction evidence="10 11">
        <text>D-alanyl-D-alanine + UDP-N-acetyl-alpha-D-muramoyl-L-alanyl-gamma-D-glutamyl-meso-2,6-diaminopimelate + ATP = UDP-N-acetyl-alpha-D-muramoyl-L-alanyl-gamma-D-glutamyl-meso-2,6-diaminopimeloyl-D-alanyl-D-alanine + ADP + phosphate + H(+)</text>
        <dbReference type="Rhea" id="RHEA:28374"/>
        <dbReference type="ChEBI" id="CHEBI:15378"/>
        <dbReference type="ChEBI" id="CHEBI:30616"/>
        <dbReference type="ChEBI" id="CHEBI:43474"/>
        <dbReference type="ChEBI" id="CHEBI:57822"/>
        <dbReference type="ChEBI" id="CHEBI:61386"/>
        <dbReference type="ChEBI" id="CHEBI:83905"/>
        <dbReference type="ChEBI" id="CHEBI:456216"/>
        <dbReference type="EC" id="6.3.2.10"/>
    </reaction>
</comment>
<dbReference type="GO" id="GO:0005737">
    <property type="term" value="C:cytoplasm"/>
    <property type="evidence" value="ECO:0007669"/>
    <property type="project" value="UniProtKB-SubCell"/>
</dbReference>
<dbReference type="EC" id="6.3.2.10" evidence="10 11"/>
<comment type="function">
    <text evidence="10 11">Involved in cell wall formation. Catalyzes the final step in the synthesis of UDP-N-acetylmuramoyl-pentapeptide, the precursor of murein.</text>
</comment>
<keyword evidence="9 10" id="KW-0961">Cell wall biogenesis/degradation</keyword>
<dbReference type="Pfam" id="PF08245">
    <property type="entry name" value="Mur_ligase_M"/>
    <property type="match status" value="1"/>
</dbReference>
<keyword evidence="8 10" id="KW-0131">Cell cycle</keyword>
<dbReference type="InterPro" id="IPR005863">
    <property type="entry name" value="UDP-N-AcMur_synth"/>
</dbReference>
<dbReference type="InterPro" id="IPR036615">
    <property type="entry name" value="Mur_ligase_C_dom_sf"/>
</dbReference>
<dbReference type="InterPro" id="IPR000713">
    <property type="entry name" value="Mur_ligase_N"/>
</dbReference>
<dbReference type="Proteomes" id="UP000076830">
    <property type="component" value="Chromosome"/>
</dbReference>
<protein>
    <recommendedName>
        <fullName evidence="10 11">UDP-N-acetylmuramoyl-tripeptide--D-alanyl-D-alanine ligase</fullName>
        <ecNumber evidence="10 11">6.3.2.10</ecNumber>
    </recommendedName>
    <alternativeName>
        <fullName evidence="10">D-alanyl-D-alanine-adding enzyme</fullName>
    </alternativeName>
</protein>
<keyword evidence="4 10" id="KW-0547">Nucleotide-binding</keyword>
<keyword evidence="7 10" id="KW-0573">Peptidoglycan synthesis</keyword>
<evidence type="ECO:0000256" key="5">
    <source>
        <dbReference type="ARBA" id="ARBA00022840"/>
    </source>
</evidence>
<feature type="binding site" evidence="10">
    <location>
        <begin position="107"/>
        <end position="113"/>
    </location>
    <ligand>
        <name>ATP</name>
        <dbReference type="ChEBI" id="CHEBI:30616"/>
    </ligand>
</feature>
<dbReference type="SUPFAM" id="SSF63418">
    <property type="entry name" value="MurE/MurF N-terminal domain"/>
    <property type="match status" value="1"/>
</dbReference>
<feature type="domain" description="Mur ligase C-terminal" evidence="13">
    <location>
        <begin position="310"/>
        <end position="429"/>
    </location>
</feature>
<keyword evidence="6 10" id="KW-0133">Cell shape</keyword>
<dbReference type="GO" id="GO:0051301">
    <property type="term" value="P:cell division"/>
    <property type="evidence" value="ECO:0007669"/>
    <property type="project" value="UniProtKB-KW"/>
</dbReference>
<comment type="subcellular location">
    <subcellularLocation>
        <location evidence="10 11">Cytoplasm</location>
    </subcellularLocation>
</comment>
<dbReference type="InterPro" id="IPR013221">
    <property type="entry name" value="Mur_ligase_cen"/>
</dbReference>
<evidence type="ECO:0000256" key="11">
    <source>
        <dbReference type="RuleBase" id="RU004136"/>
    </source>
</evidence>
<evidence type="ECO:0000256" key="3">
    <source>
        <dbReference type="ARBA" id="ARBA00022618"/>
    </source>
</evidence>
<evidence type="ECO:0000256" key="2">
    <source>
        <dbReference type="ARBA" id="ARBA00022598"/>
    </source>
</evidence>
<dbReference type="GO" id="GO:0009252">
    <property type="term" value="P:peptidoglycan biosynthetic process"/>
    <property type="evidence" value="ECO:0007669"/>
    <property type="project" value="UniProtKB-UniRule"/>
</dbReference>
<evidence type="ECO:0000256" key="6">
    <source>
        <dbReference type="ARBA" id="ARBA00022960"/>
    </source>
</evidence>
<evidence type="ECO:0000313" key="16">
    <source>
        <dbReference type="Proteomes" id="UP000076830"/>
    </source>
</evidence>
<dbReference type="OrthoDB" id="9801978at2"/>
<proteinExistence type="inferred from homology"/>